<proteinExistence type="predicted"/>
<evidence type="ECO:0000313" key="1">
    <source>
        <dbReference type="EMBL" id="CAG8854172.1"/>
    </source>
</evidence>
<name>A0ABN7XGU3_GIGMA</name>
<reference evidence="1 2" key="1">
    <citation type="submission" date="2021-06" db="EMBL/GenBank/DDBJ databases">
        <authorList>
            <person name="Kallberg Y."/>
            <person name="Tangrot J."/>
            <person name="Rosling A."/>
        </authorList>
    </citation>
    <scope>NUCLEOTIDE SEQUENCE [LARGE SCALE GENOMIC DNA]</scope>
    <source>
        <strain evidence="1 2">120-4 pot B 10/14</strain>
    </source>
</reference>
<comment type="caution">
    <text evidence="1">The sequence shown here is derived from an EMBL/GenBank/DDBJ whole genome shotgun (WGS) entry which is preliminary data.</text>
</comment>
<accession>A0ABN7XGU3</accession>
<organism evidence="1 2">
    <name type="scientific">Gigaspora margarita</name>
    <dbReference type="NCBI Taxonomy" id="4874"/>
    <lineage>
        <taxon>Eukaryota</taxon>
        <taxon>Fungi</taxon>
        <taxon>Fungi incertae sedis</taxon>
        <taxon>Mucoromycota</taxon>
        <taxon>Glomeromycotina</taxon>
        <taxon>Glomeromycetes</taxon>
        <taxon>Diversisporales</taxon>
        <taxon>Gigasporaceae</taxon>
        <taxon>Gigaspora</taxon>
    </lineage>
</organism>
<keyword evidence="2" id="KW-1185">Reference proteome</keyword>
<feature type="non-terminal residue" evidence="1">
    <location>
        <position position="47"/>
    </location>
</feature>
<sequence>VFERMLQQECCQHTTTTQANYYPYMSFSNISNTKYVLFISFWHSCFS</sequence>
<protein>
    <submittedName>
        <fullName evidence="1">10287_t:CDS:1</fullName>
    </submittedName>
</protein>
<evidence type="ECO:0000313" key="2">
    <source>
        <dbReference type="Proteomes" id="UP000789901"/>
    </source>
</evidence>
<dbReference type="EMBL" id="CAJVQB010134306">
    <property type="protein sequence ID" value="CAG8854172.1"/>
    <property type="molecule type" value="Genomic_DNA"/>
</dbReference>
<feature type="non-terminal residue" evidence="1">
    <location>
        <position position="1"/>
    </location>
</feature>
<gene>
    <name evidence="1" type="ORF">GMARGA_LOCUS42993</name>
</gene>
<dbReference type="Proteomes" id="UP000789901">
    <property type="component" value="Unassembled WGS sequence"/>
</dbReference>